<evidence type="ECO:0000256" key="3">
    <source>
        <dbReference type="ARBA" id="ARBA00023125"/>
    </source>
</evidence>
<dbReference type="GO" id="GO:0003677">
    <property type="term" value="F:DNA binding"/>
    <property type="evidence" value="ECO:0007669"/>
    <property type="project" value="UniProtKB-KW"/>
</dbReference>
<dbReference type="PRINTS" id="PR00039">
    <property type="entry name" value="HTHLYSR"/>
</dbReference>
<dbReference type="PANTHER" id="PTHR30346:SF30">
    <property type="entry name" value="SMALL NEUTRAL PROTEASE REGULATORY PROTEIN"/>
    <property type="match status" value="1"/>
</dbReference>
<dbReference type="InterPro" id="IPR036388">
    <property type="entry name" value="WH-like_DNA-bd_sf"/>
</dbReference>
<dbReference type="InterPro" id="IPR005119">
    <property type="entry name" value="LysR_subst-bd"/>
</dbReference>
<keyword evidence="3" id="KW-0238">DNA-binding</keyword>
<keyword evidence="2" id="KW-0805">Transcription regulation</keyword>
<evidence type="ECO:0000313" key="7">
    <source>
        <dbReference type="Proteomes" id="UP000218505"/>
    </source>
</evidence>
<dbReference type="PANTHER" id="PTHR30346">
    <property type="entry name" value="TRANSCRIPTIONAL DUAL REGULATOR HCAR-RELATED"/>
    <property type="match status" value="1"/>
</dbReference>
<dbReference type="KEGG" id="apre:CNX65_15490"/>
<dbReference type="InterPro" id="IPR000847">
    <property type="entry name" value="LysR_HTH_N"/>
</dbReference>
<evidence type="ECO:0000259" key="5">
    <source>
        <dbReference type="PROSITE" id="PS50931"/>
    </source>
</evidence>
<dbReference type="GO" id="GO:0003700">
    <property type="term" value="F:DNA-binding transcription factor activity"/>
    <property type="evidence" value="ECO:0007669"/>
    <property type="project" value="InterPro"/>
</dbReference>
<dbReference type="RefSeq" id="WP_096493750.1">
    <property type="nucleotide sequence ID" value="NZ_CP023445.1"/>
</dbReference>
<proteinExistence type="inferred from homology"/>
<gene>
    <name evidence="6" type="ORF">CNX65_15490</name>
</gene>
<dbReference type="SUPFAM" id="SSF46785">
    <property type="entry name" value="Winged helix' DNA-binding domain"/>
    <property type="match status" value="1"/>
</dbReference>
<reference evidence="6" key="1">
    <citation type="submission" date="2017-09" db="EMBL/GenBank/DDBJ databases">
        <title>Complete Genome Sequence of ansamitocin-producing Bacterium Actinosynnema pretiosum X47.</title>
        <authorList>
            <person name="Cao G."/>
            <person name="Zong G."/>
            <person name="Zhong C."/>
            <person name="Fu J."/>
        </authorList>
    </citation>
    <scope>NUCLEOTIDE SEQUENCE [LARGE SCALE GENOMIC DNA]</scope>
    <source>
        <strain evidence="6">X47</strain>
    </source>
</reference>
<dbReference type="Gene3D" id="1.10.10.10">
    <property type="entry name" value="Winged helix-like DNA-binding domain superfamily/Winged helix DNA-binding domain"/>
    <property type="match status" value="1"/>
</dbReference>
<keyword evidence="4" id="KW-0804">Transcription</keyword>
<organism evidence="6 7">
    <name type="scientific">Actinosynnema pretiosum</name>
    <dbReference type="NCBI Taxonomy" id="42197"/>
    <lineage>
        <taxon>Bacteria</taxon>
        <taxon>Bacillati</taxon>
        <taxon>Actinomycetota</taxon>
        <taxon>Actinomycetes</taxon>
        <taxon>Pseudonocardiales</taxon>
        <taxon>Pseudonocardiaceae</taxon>
        <taxon>Actinosynnema</taxon>
    </lineage>
</organism>
<dbReference type="Pfam" id="PF00126">
    <property type="entry name" value="HTH_1"/>
    <property type="match status" value="1"/>
</dbReference>
<sequence length="285" mass="29290">MDLRQLEYLVAVAEERSFTRAAARVHVSQSGVSAQVRQLERELGAELFDRTSRVVALTAAGEVALEHARAALASAAALGQAVGEVAGVVRGSLVVGMVAGCALTPLFDALAAFHRAHPGVRLRLVEGVSQELVDEVRRGALDLALVGVAQVPEGLEALVVVDDSLVALVPEGHPVAAGADPFAHPLVAMPQGTGLRAALDARCAASGERPEVVLEASAPDAVAALAARGLGVAVLGASMASAYPDLTPVPIPDTRALLALVWRDRASPAARALLGIIRNNSFSVD</sequence>
<dbReference type="InterPro" id="IPR036390">
    <property type="entry name" value="WH_DNA-bd_sf"/>
</dbReference>
<evidence type="ECO:0000256" key="4">
    <source>
        <dbReference type="ARBA" id="ARBA00023163"/>
    </source>
</evidence>
<dbReference type="GO" id="GO:0032993">
    <property type="term" value="C:protein-DNA complex"/>
    <property type="evidence" value="ECO:0007669"/>
    <property type="project" value="TreeGrafter"/>
</dbReference>
<dbReference type="Proteomes" id="UP000218505">
    <property type="component" value="Chromosome"/>
</dbReference>
<dbReference type="Pfam" id="PF03466">
    <property type="entry name" value="LysR_substrate"/>
    <property type="match status" value="1"/>
</dbReference>
<evidence type="ECO:0000256" key="2">
    <source>
        <dbReference type="ARBA" id="ARBA00023015"/>
    </source>
</evidence>
<comment type="similarity">
    <text evidence="1">Belongs to the LysR transcriptional regulatory family.</text>
</comment>
<dbReference type="AlphaFoldDB" id="A0A290Z6B8"/>
<dbReference type="EMBL" id="CP023445">
    <property type="protein sequence ID" value="ATE54522.1"/>
    <property type="molecule type" value="Genomic_DNA"/>
</dbReference>
<keyword evidence="7" id="KW-1185">Reference proteome</keyword>
<name>A0A290Z6B8_9PSEU</name>
<dbReference type="FunFam" id="1.10.10.10:FF:000001">
    <property type="entry name" value="LysR family transcriptional regulator"/>
    <property type="match status" value="1"/>
</dbReference>
<dbReference type="Gene3D" id="3.40.190.290">
    <property type="match status" value="1"/>
</dbReference>
<evidence type="ECO:0000313" key="6">
    <source>
        <dbReference type="EMBL" id="ATE54522.1"/>
    </source>
</evidence>
<protein>
    <submittedName>
        <fullName evidence="6">LysR family transcriptional regulator</fullName>
    </submittedName>
</protein>
<accession>A0A290Z6B8</accession>
<dbReference type="SUPFAM" id="SSF53850">
    <property type="entry name" value="Periplasmic binding protein-like II"/>
    <property type="match status" value="1"/>
</dbReference>
<feature type="domain" description="HTH lysR-type" evidence="5">
    <location>
        <begin position="1"/>
        <end position="58"/>
    </location>
</feature>
<dbReference type="PROSITE" id="PS50931">
    <property type="entry name" value="HTH_LYSR"/>
    <property type="match status" value="1"/>
</dbReference>
<evidence type="ECO:0000256" key="1">
    <source>
        <dbReference type="ARBA" id="ARBA00009437"/>
    </source>
</evidence>